<dbReference type="AlphaFoldDB" id="A0A1H9LMG6"/>
<dbReference type="GO" id="GO:0005886">
    <property type="term" value="C:plasma membrane"/>
    <property type="evidence" value="ECO:0007669"/>
    <property type="project" value="UniProtKB-SubCell"/>
</dbReference>
<feature type="transmembrane region" description="Helical" evidence="11">
    <location>
        <begin position="20"/>
        <end position="42"/>
    </location>
</feature>
<evidence type="ECO:0000256" key="7">
    <source>
        <dbReference type="ARBA" id="ARBA00022989"/>
    </source>
</evidence>
<dbReference type="SUPFAM" id="SSF54523">
    <property type="entry name" value="Pili subunits"/>
    <property type="match status" value="1"/>
</dbReference>
<protein>
    <recommendedName>
        <fullName evidence="2">Type II secretion system protein H</fullName>
    </recommendedName>
    <alternativeName>
        <fullName evidence="10">General secretion pathway protein H</fullName>
    </alternativeName>
</protein>
<evidence type="ECO:0000256" key="1">
    <source>
        <dbReference type="ARBA" id="ARBA00004377"/>
    </source>
</evidence>
<evidence type="ECO:0000256" key="5">
    <source>
        <dbReference type="ARBA" id="ARBA00022519"/>
    </source>
</evidence>
<reference evidence="14" key="1">
    <citation type="submission" date="2016-10" db="EMBL/GenBank/DDBJ databases">
        <authorList>
            <person name="Varghese N."/>
            <person name="Submissions S."/>
        </authorList>
    </citation>
    <scope>NUCLEOTIDE SEQUENCE [LARGE SCALE GENOMIC DNA]</scope>
    <source>
        <strain evidence="14">DSM 18887</strain>
    </source>
</reference>
<evidence type="ECO:0000256" key="6">
    <source>
        <dbReference type="ARBA" id="ARBA00022692"/>
    </source>
</evidence>
<name>A0A1H9LMG6_9GAMM</name>
<evidence type="ECO:0000256" key="3">
    <source>
        <dbReference type="ARBA" id="ARBA00022475"/>
    </source>
</evidence>
<evidence type="ECO:0000313" key="14">
    <source>
        <dbReference type="Proteomes" id="UP000198749"/>
    </source>
</evidence>
<dbReference type="OrthoDB" id="6183358at2"/>
<dbReference type="NCBIfam" id="TIGR02532">
    <property type="entry name" value="IV_pilin_GFxxxE"/>
    <property type="match status" value="1"/>
</dbReference>
<evidence type="ECO:0000256" key="10">
    <source>
        <dbReference type="ARBA" id="ARBA00030775"/>
    </source>
</evidence>
<sequence>MGGVVFLRIVKQRGFTLIELMVALVVLGILLGIGIPSFNAVIESNRLRSVAHDLNTATQLARSVALTRRENAAICRANAGFTACDFDSDWSNGWVVVAQTGADLETIADVEVIREWGAVDLVVSGATNGFVFNSSGRATTNGSIEIQNNNDSRCLSVNVSGRAIVQEGGC</sequence>
<evidence type="ECO:0000256" key="8">
    <source>
        <dbReference type="ARBA" id="ARBA00023136"/>
    </source>
</evidence>
<keyword evidence="7 11" id="KW-1133">Transmembrane helix</keyword>
<keyword evidence="4" id="KW-0488">Methylation</keyword>
<evidence type="ECO:0000256" key="4">
    <source>
        <dbReference type="ARBA" id="ARBA00022481"/>
    </source>
</evidence>
<dbReference type="InterPro" id="IPR045584">
    <property type="entry name" value="Pilin-like"/>
</dbReference>
<comment type="similarity">
    <text evidence="9">Belongs to the GSP H family.</text>
</comment>
<dbReference type="EMBL" id="FOGB01000018">
    <property type="protein sequence ID" value="SER12600.1"/>
    <property type="molecule type" value="Genomic_DNA"/>
</dbReference>
<proteinExistence type="inferred from homology"/>
<dbReference type="GO" id="GO:0015627">
    <property type="term" value="C:type II protein secretion system complex"/>
    <property type="evidence" value="ECO:0007669"/>
    <property type="project" value="InterPro"/>
</dbReference>
<evidence type="ECO:0000256" key="9">
    <source>
        <dbReference type="ARBA" id="ARBA00025772"/>
    </source>
</evidence>
<dbReference type="STRING" id="355243.SAMN03080615_04002"/>
<dbReference type="Gene3D" id="3.55.40.10">
    <property type="entry name" value="minor pseudopilin epsh domain"/>
    <property type="match status" value="1"/>
</dbReference>
<feature type="domain" description="General secretion pathway GspH" evidence="12">
    <location>
        <begin position="51"/>
        <end position="161"/>
    </location>
</feature>
<dbReference type="Proteomes" id="UP000198749">
    <property type="component" value="Unassembled WGS sequence"/>
</dbReference>
<evidence type="ECO:0000313" key="13">
    <source>
        <dbReference type="EMBL" id="SER12600.1"/>
    </source>
</evidence>
<dbReference type="Pfam" id="PF12019">
    <property type="entry name" value="GspH"/>
    <property type="match status" value="1"/>
</dbReference>
<keyword evidence="8 11" id="KW-0472">Membrane</keyword>
<accession>A0A1H9LMG6</accession>
<evidence type="ECO:0000256" key="2">
    <source>
        <dbReference type="ARBA" id="ARBA00021549"/>
    </source>
</evidence>
<dbReference type="InterPro" id="IPR012902">
    <property type="entry name" value="N_methyl_site"/>
</dbReference>
<dbReference type="Pfam" id="PF07963">
    <property type="entry name" value="N_methyl"/>
    <property type="match status" value="1"/>
</dbReference>
<organism evidence="13 14">
    <name type="scientific">Amphritea atlantica</name>
    <dbReference type="NCBI Taxonomy" id="355243"/>
    <lineage>
        <taxon>Bacteria</taxon>
        <taxon>Pseudomonadati</taxon>
        <taxon>Pseudomonadota</taxon>
        <taxon>Gammaproteobacteria</taxon>
        <taxon>Oceanospirillales</taxon>
        <taxon>Oceanospirillaceae</taxon>
        <taxon>Amphritea</taxon>
    </lineage>
</organism>
<evidence type="ECO:0000256" key="11">
    <source>
        <dbReference type="SAM" id="Phobius"/>
    </source>
</evidence>
<dbReference type="PROSITE" id="PS00409">
    <property type="entry name" value="PROKAR_NTER_METHYL"/>
    <property type="match status" value="1"/>
</dbReference>
<comment type="subcellular location">
    <subcellularLocation>
        <location evidence="1">Cell inner membrane</location>
        <topology evidence="1">Single-pass membrane protein</topology>
    </subcellularLocation>
</comment>
<dbReference type="InterPro" id="IPR022346">
    <property type="entry name" value="T2SS_GspH"/>
</dbReference>
<keyword evidence="14" id="KW-1185">Reference proteome</keyword>
<evidence type="ECO:0000259" key="12">
    <source>
        <dbReference type="Pfam" id="PF12019"/>
    </source>
</evidence>
<keyword evidence="3" id="KW-1003">Cell membrane</keyword>
<gene>
    <name evidence="13" type="ORF">SAMN03080615_04002</name>
</gene>
<dbReference type="GO" id="GO:0015628">
    <property type="term" value="P:protein secretion by the type II secretion system"/>
    <property type="evidence" value="ECO:0007669"/>
    <property type="project" value="InterPro"/>
</dbReference>
<keyword evidence="6 11" id="KW-0812">Transmembrane</keyword>
<keyword evidence="5" id="KW-0997">Cell inner membrane</keyword>